<dbReference type="InterPro" id="IPR036249">
    <property type="entry name" value="Thioredoxin-like_sf"/>
</dbReference>
<feature type="domain" description="Thioredoxin" evidence="1">
    <location>
        <begin position="15"/>
        <end position="179"/>
    </location>
</feature>
<accession>A0A380RYP2</accession>
<name>A0A380RYP2_FIBSU</name>
<keyword evidence="2" id="KW-0413">Isomerase</keyword>
<proteinExistence type="predicted"/>
<dbReference type="CDD" id="cd02966">
    <property type="entry name" value="TlpA_like_family"/>
    <property type="match status" value="1"/>
</dbReference>
<dbReference type="PANTHER" id="PTHR42852">
    <property type="entry name" value="THIOL:DISULFIDE INTERCHANGE PROTEIN DSBE"/>
    <property type="match status" value="1"/>
</dbReference>
<sequence>MFKRLFSLIVFAAVMGFAQFAPEPQVADIKLMMDPKTEQPMKMDFSTHLSGISDPGIIFAHFSNRPLLIYYFSPKCPHCQKHFPEIQNLIKEYESKGLTGIAIGLNGGIKKNDIRLFIDQYHAVIPVFQDTDSKFGPTYGTGYIPVVYLVQKDGTFYRYETLNEANMNHLRATLNKILKK</sequence>
<evidence type="ECO:0000313" key="2">
    <source>
        <dbReference type="EMBL" id="SUQ20002.1"/>
    </source>
</evidence>
<evidence type="ECO:0000313" key="3">
    <source>
        <dbReference type="Proteomes" id="UP000255423"/>
    </source>
</evidence>
<dbReference type="Gene3D" id="3.40.30.10">
    <property type="entry name" value="Glutaredoxin"/>
    <property type="match status" value="1"/>
</dbReference>
<dbReference type="RefSeq" id="WP_109572462.1">
    <property type="nucleotide sequence ID" value="NZ_UHJL01000001.1"/>
</dbReference>
<reference evidence="2 3" key="1">
    <citation type="submission" date="2017-08" db="EMBL/GenBank/DDBJ databases">
        <authorList>
            <person name="de Groot N.N."/>
        </authorList>
    </citation>
    <scope>NUCLEOTIDE SEQUENCE [LARGE SCALE GENOMIC DNA]</scope>
    <source>
        <strain evidence="2 3">HM2</strain>
    </source>
</reference>
<dbReference type="Proteomes" id="UP000255423">
    <property type="component" value="Unassembled WGS sequence"/>
</dbReference>
<dbReference type="EMBL" id="UHJL01000001">
    <property type="protein sequence ID" value="SUQ20002.1"/>
    <property type="molecule type" value="Genomic_DNA"/>
</dbReference>
<evidence type="ECO:0000259" key="1">
    <source>
        <dbReference type="PROSITE" id="PS51352"/>
    </source>
</evidence>
<dbReference type="InterPro" id="IPR000866">
    <property type="entry name" value="AhpC/TSA"/>
</dbReference>
<dbReference type="Pfam" id="PF00578">
    <property type="entry name" value="AhpC-TSA"/>
    <property type="match status" value="1"/>
</dbReference>
<dbReference type="InterPro" id="IPR013766">
    <property type="entry name" value="Thioredoxin_domain"/>
</dbReference>
<protein>
    <submittedName>
        <fullName evidence="2">Thiol-disulfide isomerase or thioredoxin</fullName>
    </submittedName>
</protein>
<gene>
    <name evidence="2" type="ORF">SAMN05661053_1251</name>
</gene>
<dbReference type="GO" id="GO:0016209">
    <property type="term" value="F:antioxidant activity"/>
    <property type="evidence" value="ECO:0007669"/>
    <property type="project" value="InterPro"/>
</dbReference>
<dbReference type="AlphaFoldDB" id="A0A380RYP2"/>
<dbReference type="PANTHER" id="PTHR42852:SF13">
    <property type="entry name" value="PROTEIN DIPZ"/>
    <property type="match status" value="1"/>
</dbReference>
<dbReference type="PROSITE" id="PS51352">
    <property type="entry name" value="THIOREDOXIN_2"/>
    <property type="match status" value="1"/>
</dbReference>
<dbReference type="GO" id="GO:0016491">
    <property type="term" value="F:oxidoreductase activity"/>
    <property type="evidence" value="ECO:0007669"/>
    <property type="project" value="InterPro"/>
</dbReference>
<organism evidence="2 3">
    <name type="scientific">Fibrobacter succinogenes</name>
    <name type="common">Bacteroides succinogenes</name>
    <dbReference type="NCBI Taxonomy" id="833"/>
    <lineage>
        <taxon>Bacteria</taxon>
        <taxon>Pseudomonadati</taxon>
        <taxon>Fibrobacterota</taxon>
        <taxon>Fibrobacteria</taxon>
        <taxon>Fibrobacterales</taxon>
        <taxon>Fibrobacteraceae</taxon>
        <taxon>Fibrobacter</taxon>
    </lineage>
</organism>
<dbReference type="InterPro" id="IPR050553">
    <property type="entry name" value="Thioredoxin_ResA/DsbE_sf"/>
</dbReference>
<dbReference type="GO" id="GO:0016853">
    <property type="term" value="F:isomerase activity"/>
    <property type="evidence" value="ECO:0007669"/>
    <property type="project" value="UniProtKB-KW"/>
</dbReference>
<dbReference type="SUPFAM" id="SSF52833">
    <property type="entry name" value="Thioredoxin-like"/>
    <property type="match status" value="1"/>
</dbReference>